<dbReference type="SUPFAM" id="SSF103025">
    <property type="entry name" value="Folate-binding domain"/>
    <property type="match status" value="1"/>
</dbReference>
<keyword evidence="8" id="KW-1185">Reference proteome</keyword>
<sequence length="989" mass="105351">MSGTQPFRLGTGGSIDRSRPIRFTFEGRTLTGFAGDTLASALLANGVRLAGRSFKYHRPRGLVGAGVEESNVLVQLGEGARSTPNVQATQIPLYDGLVAKPVNCWPSSNFDIGGVNNLLSRFFSAGFYYKTFMWPTWHLYEGFIRRAAGLGKVSEQADPDRYESRFAHCDLLVVGAGPAGLAAARAAAASGARVILAEQDEAVGGALLWNQAEIDGKPGADWAQAAAAEIEAAPEARILLRTTVTGYHDHNSITMVERLNDEAVCAAEPAAARARGWVVRAKQVVLATGALERPLVFAGNDRPGVMLAGAVRHYLARYGVMAGRRAIVATNNDDAYRTAVALHDAGVEVAAVVDSRGAPGGSLAADLAARSIPHFAGGHIEETRGAKAVKAAFVRGADGQGRWIDCDLVAMSGGYNPTVHLFSQSAGKLRFDEALAAFVPDVSVQAERSAGACNGAYATAGAIAQGHEAGIAAAREAGFTASVKAPKAGVETAEAAIGPGWRETRAKGKAFVDFQNDVTVDDIALSARENFVSIEHLKRYTTLGMAPDQGKTSNVSALAIMAALTGRTIEETGHTRYRFPYTPQPFGVMAGRNRGDLHRPFRRMPCHAIHQALGATFEEYGGWLRPAYYGRAGETPHQAEQREALAVRQSVGIFEGSPLGKIEVKGPDASRFLDLFYANTMSTLKIGKVRYGLMLNEMGIVIDDGVAARLGEDHFLVGTTSGGADNIAAAMEEWLQCEWLDLQVTVSPVSTSWGVVTLSGPRARDVMRAAGTDVDLDGAVFPHMSFVNGRVAGIDARIFRVSYTGDTSYEINVPTRETAALWQKLTEAGKGLGLGMTPIGIDAWMLLRTEKGYLHIGADSDGTTNAIDLGWGHVLKKKVDFIGKRSLLREADQRPDRLQFVGLNIADGEPALPIGAHLVVDKDGREISEGYVTSSGYSPTLGKGVALGMVRGGRARKGEKVRIRTEQGLRDAVIADPGLFDLAGERLND</sequence>
<dbReference type="RefSeq" id="WP_315727320.1">
    <property type="nucleotide sequence ID" value="NZ_JAVUPU010000007.1"/>
</dbReference>
<dbReference type="PRINTS" id="PR00368">
    <property type="entry name" value="FADPNR"/>
</dbReference>
<dbReference type="PANTHER" id="PTHR43757">
    <property type="entry name" value="AMINOMETHYLTRANSFERASE"/>
    <property type="match status" value="1"/>
</dbReference>
<dbReference type="InterPro" id="IPR027266">
    <property type="entry name" value="TrmE/GcvT-like"/>
</dbReference>
<dbReference type="SUPFAM" id="SSF101790">
    <property type="entry name" value="Aminomethyltransferase beta-barrel domain"/>
    <property type="match status" value="1"/>
</dbReference>
<dbReference type="InterPro" id="IPR041117">
    <property type="entry name" value="SoxA_A3"/>
</dbReference>
<evidence type="ECO:0000259" key="3">
    <source>
        <dbReference type="Pfam" id="PF01571"/>
    </source>
</evidence>
<dbReference type="InterPro" id="IPR006277">
    <property type="entry name" value="Sarcosine_oxidase_asu"/>
</dbReference>
<comment type="caution">
    <text evidence="7">The sequence shown here is derived from an EMBL/GenBank/DDBJ whole genome shotgun (WGS) entry which is preliminary data.</text>
</comment>
<dbReference type="PANTHER" id="PTHR43757:SF2">
    <property type="entry name" value="AMINOMETHYLTRANSFERASE, MITOCHONDRIAL"/>
    <property type="match status" value="1"/>
</dbReference>
<protein>
    <submittedName>
        <fullName evidence="7">Sarcosine oxidase subunit alpha family protein</fullName>
    </submittedName>
</protein>
<dbReference type="Gene3D" id="3.30.1360.120">
    <property type="entry name" value="Probable tRNA modification gtpase trme, domain 1"/>
    <property type="match status" value="1"/>
</dbReference>
<evidence type="ECO:0000259" key="6">
    <source>
        <dbReference type="Pfam" id="PF17806"/>
    </source>
</evidence>
<dbReference type="InterPro" id="IPR042204">
    <property type="entry name" value="2Fe-2S-bd_N"/>
</dbReference>
<dbReference type="InterPro" id="IPR006222">
    <property type="entry name" value="GCVT_N"/>
</dbReference>
<proteinExistence type="inferred from homology"/>
<organism evidence="7 8">
    <name type="scientific">Sphingosinicella rhizophila</name>
    <dbReference type="NCBI Taxonomy" id="3050082"/>
    <lineage>
        <taxon>Bacteria</taxon>
        <taxon>Pseudomonadati</taxon>
        <taxon>Pseudomonadota</taxon>
        <taxon>Alphaproteobacteria</taxon>
        <taxon>Sphingomonadales</taxon>
        <taxon>Sphingosinicellaceae</taxon>
        <taxon>Sphingosinicella</taxon>
    </lineage>
</organism>
<dbReference type="Pfam" id="PF17806">
    <property type="entry name" value="SO_alpha_A3"/>
    <property type="match status" value="1"/>
</dbReference>
<accession>A0ABU3QB32</accession>
<dbReference type="SUPFAM" id="SSF51905">
    <property type="entry name" value="FAD/NAD(P)-binding domain"/>
    <property type="match status" value="1"/>
</dbReference>
<dbReference type="Gene3D" id="3.10.20.440">
    <property type="entry name" value="2Fe-2S iron-sulphur cluster binding domain, sarcosine oxidase, alpha subunit, N-terminal domain"/>
    <property type="match status" value="1"/>
</dbReference>
<feature type="domain" description="GCVT N-terminal" evidence="3">
    <location>
        <begin position="607"/>
        <end position="878"/>
    </location>
</feature>
<gene>
    <name evidence="7" type="ORF">RQX22_14775</name>
</gene>
<dbReference type="Pfam" id="PF07992">
    <property type="entry name" value="Pyr_redox_2"/>
    <property type="match status" value="1"/>
</dbReference>
<evidence type="ECO:0000259" key="4">
    <source>
        <dbReference type="Pfam" id="PF07992"/>
    </source>
</evidence>
<feature type="domain" description="Aminomethyltransferase C-terminal" evidence="5">
    <location>
        <begin position="899"/>
        <end position="981"/>
    </location>
</feature>
<dbReference type="InterPro" id="IPR013977">
    <property type="entry name" value="GcvT_C"/>
</dbReference>
<feature type="domain" description="SoxA A3" evidence="6">
    <location>
        <begin position="507"/>
        <end position="592"/>
    </location>
</feature>
<feature type="domain" description="FAD/NAD(P)-binding" evidence="4">
    <location>
        <begin position="170"/>
        <end position="431"/>
    </location>
</feature>
<dbReference type="NCBIfam" id="TIGR01372">
    <property type="entry name" value="soxA"/>
    <property type="match status" value="1"/>
</dbReference>
<evidence type="ECO:0000256" key="1">
    <source>
        <dbReference type="ARBA" id="ARBA00008609"/>
    </source>
</evidence>
<dbReference type="Pfam" id="PF01571">
    <property type="entry name" value="GCV_T"/>
    <property type="match status" value="1"/>
</dbReference>
<evidence type="ECO:0000313" key="7">
    <source>
        <dbReference type="EMBL" id="MDT9600223.1"/>
    </source>
</evidence>
<dbReference type="EMBL" id="JAVUPU010000007">
    <property type="protein sequence ID" value="MDT9600223.1"/>
    <property type="molecule type" value="Genomic_DNA"/>
</dbReference>
<dbReference type="Pfam" id="PF13510">
    <property type="entry name" value="Fer2_4"/>
    <property type="match status" value="1"/>
</dbReference>
<comment type="similarity">
    <text evidence="1">Belongs to the GcvT family.</text>
</comment>
<dbReference type="InterPro" id="IPR036188">
    <property type="entry name" value="FAD/NAD-bd_sf"/>
</dbReference>
<dbReference type="PRINTS" id="PR00469">
    <property type="entry name" value="PNDRDTASEII"/>
</dbReference>
<dbReference type="InterPro" id="IPR023753">
    <property type="entry name" value="FAD/NAD-binding_dom"/>
</dbReference>
<name>A0ABU3QB32_9SPHN</name>
<evidence type="ECO:0000259" key="5">
    <source>
        <dbReference type="Pfam" id="PF08669"/>
    </source>
</evidence>
<evidence type="ECO:0000256" key="2">
    <source>
        <dbReference type="ARBA" id="ARBA00023002"/>
    </source>
</evidence>
<dbReference type="Gene3D" id="3.50.50.60">
    <property type="entry name" value="FAD/NAD(P)-binding domain"/>
    <property type="match status" value="1"/>
</dbReference>
<reference evidence="7 8" key="1">
    <citation type="submission" date="2023-05" db="EMBL/GenBank/DDBJ databases">
        <authorList>
            <person name="Guo Y."/>
        </authorList>
    </citation>
    <scope>NUCLEOTIDE SEQUENCE [LARGE SCALE GENOMIC DNA]</scope>
    <source>
        <strain evidence="7 8">GR2756</strain>
    </source>
</reference>
<keyword evidence="2" id="KW-0560">Oxidoreductase</keyword>
<evidence type="ECO:0000313" key="8">
    <source>
        <dbReference type="Proteomes" id="UP001259572"/>
    </source>
</evidence>
<dbReference type="InterPro" id="IPR028896">
    <property type="entry name" value="GcvT/YgfZ/DmdA"/>
</dbReference>
<dbReference type="PIRSF" id="PIRSF037980">
    <property type="entry name" value="SoxA"/>
    <property type="match status" value="1"/>
</dbReference>
<dbReference type="Proteomes" id="UP001259572">
    <property type="component" value="Unassembled WGS sequence"/>
</dbReference>
<dbReference type="InterPro" id="IPR029043">
    <property type="entry name" value="GcvT/YgfZ_C"/>
</dbReference>
<dbReference type="Pfam" id="PF08669">
    <property type="entry name" value="GCV_T_C"/>
    <property type="match status" value="1"/>
</dbReference>